<dbReference type="PROSITE" id="PS51819">
    <property type="entry name" value="VOC"/>
    <property type="match status" value="1"/>
</dbReference>
<gene>
    <name evidence="2" type="ORF">GCM10022280_00430</name>
</gene>
<dbReference type="Pfam" id="PF00903">
    <property type="entry name" value="Glyoxalase"/>
    <property type="match status" value="1"/>
</dbReference>
<reference evidence="3" key="1">
    <citation type="journal article" date="2019" name="Int. J. Syst. Evol. Microbiol.">
        <title>The Global Catalogue of Microorganisms (GCM) 10K type strain sequencing project: providing services to taxonomists for standard genome sequencing and annotation.</title>
        <authorList>
            <consortium name="The Broad Institute Genomics Platform"/>
            <consortium name="The Broad Institute Genome Sequencing Center for Infectious Disease"/>
            <person name="Wu L."/>
            <person name="Ma J."/>
        </authorList>
    </citation>
    <scope>NUCLEOTIDE SEQUENCE [LARGE SCALE GENOMIC DNA]</scope>
    <source>
        <strain evidence="3">JCM 17563</strain>
    </source>
</reference>
<keyword evidence="3" id="KW-1185">Reference proteome</keyword>
<name>A0ABP7S7G1_9SPHN</name>
<dbReference type="PANTHER" id="PTHR36503:SF2">
    <property type="entry name" value="BLR2408 PROTEIN"/>
    <property type="match status" value="1"/>
</dbReference>
<evidence type="ECO:0000259" key="1">
    <source>
        <dbReference type="PROSITE" id="PS51819"/>
    </source>
</evidence>
<dbReference type="SUPFAM" id="SSF54593">
    <property type="entry name" value="Glyoxalase/Bleomycin resistance protein/Dihydroxybiphenyl dioxygenase"/>
    <property type="match status" value="1"/>
</dbReference>
<dbReference type="InterPro" id="IPR037523">
    <property type="entry name" value="VOC_core"/>
</dbReference>
<feature type="domain" description="VOC" evidence="1">
    <location>
        <begin position="3"/>
        <end position="129"/>
    </location>
</feature>
<sequence>MPKMIFINLPVKDVARSTAFYETLGFTKDPKFSNEQASMMAWSDEIKVMLLAHPFYSTFTSKPVADAHATSQVLLCVSANSRAGVDAMVATAEAAGGLPDPGPTQEMGEMMYGRSFEDPDGHHWEVGWMNLDAMAEVPHQPIVEEA</sequence>
<dbReference type="PANTHER" id="PTHR36503">
    <property type="entry name" value="BLR2520 PROTEIN"/>
    <property type="match status" value="1"/>
</dbReference>
<dbReference type="Gene3D" id="3.10.180.10">
    <property type="entry name" value="2,3-Dihydroxybiphenyl 1,2-Dioxygenase, domain 1"/>
    <property type="match status" value="1"/>
</dbReference>
<evidence type="ECO:0000313" key="3">
    <source>
        <dbReference type="Proteomes" id="UP001500235"/>
    </source>
</evidence>
<dbReference type="InterPro" id="IPR029068">
    <property type="entry name" value="Glyas_Bleomycin-R_OHBP_Dase"/>
</dbReference>
<dbReference type="CDD" id="cd09012">
    <property type="entry name" value="VOC_like"/>
    <property type="match status" value="1"/>
</dbReference>
<proteinExistence type="predicted"/>
<organism evidence="2 3">
    <name type="scientific">Sphingomonas swuensis</name>
    <dbReference type="NCBI Taxonomy" id="977800"/>
    <lineage>
        <taxon>Bacteria</taxon>
        <taxon>Pseudomonadati</taxon>
        <taxon>Pseudomonadota</taxon>
        <taxon>Alphaproteobacteria</taxon>
        <taxon>Sphingomonadales</taxon>
        <taxon>Sphingomonadaceae</taxon>
        <taxon>Sphingomonas</taxon>
    </lineage>
</organism>
<comment type="caution">
    <text evidence="2">The sequence shown here is derived from an EMBL/GenBank/DDBJ whole genome shotgun (WGS) entry which is preliminary data.</text>
</comment>
<accession>A0ABP7S7G1</accession>
<protein>
    <submittedName>
        <fullName evidence="2">VOC family protein</fullName>
    </submittedName>
</protein>
<dbReference type="Proteomes" id="UP001500235">
    <property type="component" value="Unassembled WGS sequence"/>
</dbReference>
<dbReference type="EMBL" id="BAABBQ010000001">
    <property type="protein sequence ID" value="GAA4007795.1"/>
    <property type="molecule type" value="Genomic_DNA"/>
</dbReference>
<evidence type="ECO:0000313" key="2">
    <source>
        <dbReference type="EMBL" id="GAA4007795.1"/>
    </source>
</evidence>
<dbReference type="InterPro" id="IPR004360">
    <property type="entry name" value="Glyas_Fos-R_dOase_dom"/>
</dbReference>